<dbReference type="RefSeq" id="WP_218902016.1">
    <property type="nucleotide sequence ID" value="NZ_JACCFO010000001.1"/>
</dbReference>
<dbReference type="EMBL" id="JACCFO010000001">
    <property type="protein sequence ID" value="NYI98262.1"/>
    <property type="molecule type" value="Genomic_DNA"/>
</dbReference>
<proteinExistence type="predicted"/>
<dbReference type="Proteomes" id="UP000575985">
    <property type="component" value="Unassembled WGS sequence"/>
</dbReference>
<dbReference type="GO" id="GO:0016301">
    <property type="term" value="F:kinase activity"/>
    <property type="evidence" value="ECO:0007669"/>
    <property type="project" value="UniProtKB-KW"/>
</dbReference>
<accession>A0A853BVM2</accession>
<dbReference type="SUPFAM" id="SSF52540">
    <property type="entry name" value="P-loop containing nucleoside triphosphate hydrolases"/>
    <property type="match status" value="1"/>
</dbReference>
<sequence length="626" mass="68927">MKSSTPTSVSLNGVDNIGKTTNLTWLHRGMPGAQLVGTIDAWDSRWQEVASDDFAHWWFVSSSTAEHVELVMRSHAARRAGSGTFALEDRGLPMLRAVCAATSVIKDGLALDEALALVDRIAADHLPPPGPRREVHVLLRRSAVPAHEAAEALNREVGPVGERYRAYQRALAEIMLVQVERGDYDVVLDIAETAILDVQRLLRARLQEHGLCVLSLPRASLERLWMLAGMSESGKSTVGELLRSEHGVTRLKIGYLLEIAALRAGVSDPYQAWSEVEQAERLTEEILRFAASSKARTISVESAHRFKATAHLKRVWGDRCRVVFVAADLAVRVSRAAETTAQVRERDTIKFKRGAHRVADIADHILENSGPLSALKFGVKRLVTATGLRHTVPPTGWPAKQGRWLQEATEYLRDEQTALVLATGSTGSPQWRERWSDIDLLVVRNTLPLDWLRGAVGTLPAPQGVKVGVSAFTIGDIAALRIPPRVAQSLRRAADGFGVLYRRVDYRIPVPTRAHVDRLSRGELGLVAMTTRRLLATEHTDVRAVYKHLVLLAKILLRADGHHLDTAEDVLAAFAHHHPAAGCAPPSLDDLIRDPLDPEVGRRLTVATVRMLAYIDSLDHTARVNP</sequence>
<organism evidence="1 2">
    <name type="scientific">Streptomonospora nanhaiensis</name>
    <dbReference type="NCBI Taxonomy" id="1323731"/>
    <lineage>
        <taxon>Bacteria</taxon>
        <taxon>Bacillati</taxon>
        <taxon>Actinomycetota</taxon>
        <taxon>Actinomycetes</taxon>
        <taxon>Streptosporangiales</taxon>
        <taxon>Nocardiopsidaceae</taxon>
        <taxon>Streptomonospora</taxon>
    </lineage>
</organism>
<dbReference type="InterPro" id="IPR027417">
    <property type="entry name" value="P-loop_NTPase"/>
</dbReference>
<dbReference type="AlphaFoldDB" id="A0A853BVM2"/>
<name>A0A853BVM2_9ACTN</name>
<gene>
    <name evidence="1" type="ORF">HNR12_004539</name>
</gene>
<comment type="caution">
    <text evidence="1">The sequence shown here is derived from an EMBL/GenBank/DDBJ whole genome shotgun (WGS) entry which is preliminary data.</text>
</comment>
<reference evidence="1 2" key="1">
    <citation type="submission" date="2020-07" db="EMBL/GenBank/DDBJ databases">
        <title>Sequencing the genomes of 1000 actinobacteria strains.</title>
        <authorList>
            <person name="Klenk H.-P."/>
        </authorList>
    </citation>
    <scope>NUCLEOTIDE SEQUENCE [LARGE SCALE GENOMIC DNA]</scope>
    <source>
        <strain evidence="1 2">DSM 45927</strain>
    </source>
</reference>
<protein>
    <submittedName>
        <fullName evidence="1">Dephospho-CoA kinase</fullName>
    </submittedName>
</protein>
<evidence type="ECO:0000313" key="2">
    <source>
        <dbReference type="Proteomes" id="UP000575985"/>
    </source>
</evidence>
<dbReference type="Gene3D" id="3.40.50.300">
    <property type="entry name" value="P-loop containing nucleotide triphosphate hydrolases"/>
    <property type="match status" value="1"/>
</dbReference>
<keyword evidence="1" id="KW-0418">Kinase</keyword>
<keyword evidence="2" id="KW-1185">Reference proteome</keyword>
<keyword evidence="1" id="KW-0808">Transferase</keyword>
<evidence type="ECO:0000313" key="1">
    <source>
        <dbReference type="EMBL" id="NYI98262.1"/>
    </source>
</evidence>